<dbReference type="Proteomes" id="UP000068167">
    <property type="component" value="Chromosome"/>
</dbReference>
<dbReference type="InterPro" id="IPR052747">
    <property type="entry name" value="TA_system_RelE_toxin"/>
</dbReference>
<name>A0A0K1S5S2_9CHRO</name>
<keyword evidence="3" id="KW-1185">Reference proteome</keyword>
<dbReference type="RefSeq" id="WP_052277432.1">
    <property type="nucleotide sequence ID" value="NZ_CP011339.1"/>
</dbReference>
<dbReference type="Gene3D" id="3.30.2310.20">
    <property type="entry name" value="RelE-like"/>
    <property type="match status" value="1"/>
</dbReference>
<dbReference type="SUPFAM" id="SSF143011">
    <property type="entry name" value="RelE-like"/>
    <property type="match status" value="1"/>
</dbReference>
<sequence>MWKVEYTKRFLKELASLPQDIQSSIRLIVFQELEVDNPYELGYLKKMKGYKDKYKIRIGDYRVGLTLDKKNQKIICQRVAHRREIYKTFP</sequence>
<reference evidence="2 3" key="1">
    <citation type="journal article" date="2016" name="Stand. Genomic Sci.">
        <title>Complete genome sequence and genomic characterization of Microcystis panniformis FACHB 1757 by third-generation sequencing.</title>
        <authorList>
            <person name="Zhang J.Y."/>
            <person name="Guan R."/>
            <person name="Zhang H.J."/>
            <person name="Li H."/>
            <person name="Xiao P."/>
            <person name="Yu G.L."/>
            <person name="Du L."/>
            <person name="Cao D.M."/>
            <person name="Zhu B.C."/>
            <person name="Li R.H."/>
            <person name="Lu Z.H."/>
        </authorList>
    </citation>
    <scope>NUCLEOTIDE SEQUENCE [LARGE SCALE GENOMIC DNA]</scope>
    <source>
        <strain evidence="2 3">FACHB-1757</strain>
    </source>
</reference>
<evidence type="ECO:0000313" key="2">
    <source>
        <dbReference type="EMBL" id="AKV69492.1"/>
    </source>
</evidence>
<evidence type="ECO:0000313" key="3">
    <source>
        <dbReference type="Proteomes" id="UP000068167"/>
    </source>
</evidence>
<dbReference type="InterPro" id="IPR035093">
    <property type="entry name" value="RelE/ParE_toxin_dom_sf"/>
</dbReference>
<dbReference type="InterPro" id="IPR007712">
    <property type="entry name" value="RelE/ParE_toxin"/>
</dbReference>
<dbReference type="KEGG" id="mpk:VL20_4589"/>
<accession>A0A0K1S5S2</accession>
<dbReference type="PANTHER" id="PTHR38813">
    <property type="match status" value="1"/>
</dbReference>
<dbReference type="PANTHER" id="PTHR38813:SF1">
    <property type="entry name" value="TOXIN RELE1-RELATED"/>
    <property type="match status" value="1"/>
</dbReference>
<gene>
    <name evidence="2" type="ORF">VL20_4589</name>
</gene>
<dbReference type="EMBL" id="CP011339">
    <property type="protein sequence ID" value="AKV69492.1"/>
    <property type="molecule type" value="Genomic_DNA"/>
</dbReference>
<dbReference type="Pfam" id="PF05016">
    <property type="entry name" value="ParE_toxin"/>
    <property type="match status" value="1"/>
</dbReference>
<dbReference type="PATRIC" id="fig|1638788.3.peg.4626"/>
<organism evidence="2 3">
    <name type="scientific">Microcystis panniformis FACHB-1757</name>
    <dbReference type="NCBI Taxonomy" id="1638788"/>
    <lineage>
        <taxon>Bacteria</taxon>
        <taxon>Bacillati</taxon>
        <taxon>Cyanobacteriota</taxon>
        <taxon>Cyanophyceae</taxon>
        <taxon>Oscillatoriophycideae</taxon>
        <taxon>Chroococcales</taxon>
        <taxon>Microcystaceae</taxon>
        <taxon>Microcystis</taxon>
    </lineage>
</organism>
<protein>
    <submittedName>
        <fullName evidence="2">RelE/StbE replicon stabilization toxin</fullName>
    </submittedName>
</protein>
<keyword evidence="1" id="KW-1277">Toxin-antitoxin system</keyword>
<dbReference type="AlphaFoldDB" id="A0A0K1S5S2"/>
<evidence type="ECO:0000256" key="1">
    <source>
        <dbReference type="ARBA" id="ARBA00022649"/>
    </source>
</evidence>
<proteinExistence type="predicted"/>